<dbReference type="EMBL" id="CAADFS010000106">
    <property type="protein sequence ID" value="VFK50509.1"/>
    <property type="molecule type" value="Genomic_DNA"/>
</dbReference>
<evidence type="ECO:0008006" key="2">
    <source>
        <dbReference type="Google" id="ProtNLM"/>
    </source>
</evidence>
<organism evidence="1">
    <name type="scientific">Candidatus Kentrum sp. TC</name>
    <dbReference type="NCBI Taxonomy" id="2126339"/>
    <lineage>
        <taxon>Bacteria</taxon>
        <taxon>Pseudomonadati</taxon>
        <taxon>Pseudomonadota</taxon>
        <taxon>Gammaproteobacteria</taxon>
        <taxon>Candidatus Kentrum</taxon>
    </lineage>
</organism>
<evidence type="ECO:0000313" key="1">
    <source>
        <dbReference type="EMBL" id="VFK50509.1"/>
    </source>
</evidence>
<protein>
    <recommendedName>
        <fullName evidence="2">Transposase</fullName>
    </recommendedName>
</protein>
<reference evidence="1" key="1">
    <citation type="submission" date="2019-02" db="EMBL/GenBank/DDBJ databases">
        <authorList>
            <person name="Gruber-Vodicka R. H."/>
            <person name="Seah K. B. B."/>
        </authorList>
    </citation>
    <scope>NUCLEOTIDE SEQUENCE</scope>
    <source>
        <strain evidence="1">BECK_BZ123</strain>
    </source>
</reference>
<name>A0A450Z9Q5_9GAMM</name>
<sequence>MKRKQHSNEFNAKVALEALKGQKTVNELAVEFMYQKNIRNVPSMG</sequence>
<accession>A0A450Z9Q5</accession>
<gene>
    <name evidence="1" type="ORF">BECKTC1821D_GA0114238_11066</name>
</gene>
<dbReference type="AlphaFoldDB" id="A0A450Z9Q5"/>
<proteinExistence type="predicted"/>